<feature type="transmembrane region" description="Helical" evidence="8">
    <location>
        <begin position="79"/>
        <end position="103"/>
    </location>
</feature>
<sequence length="459" mass="48040">MSDNPTNSELLYPLESRPGFTESLFAALQHVLASFVGIITPTLIIGGVLGLGDEVPYLISMSLVVSGVGTLIQARKPFGVGAGMICVQGTSFAFLSSVLAAGFIAKAKGGGPEEILSLIFGVCFLGAFVEMFLSQFIHKLQRVITPLVTGIVITIIGISLIKVGMTDLAGGFNAPDFGSGINLLLGFGVLLTIIVLNRSANPWVRLSSIIAGLGVGFVAAFLLGKVSFAGISAPWMTFPLPFKYGFDFDWGAFLPIALIYLITAIESTGDLTANSMISREPVKGPIYIARIRGGVLGDGFNSALAAVFNTFPNTTFSQNNGVIQLTGVASRHVGYYIGAILVILGLFPIIGAVLQQIPKPVLGGATLVMFGTVAAAGVKILATEQLDRRKMLIMAVSFGIGLGVILAPEPLAQMPKLVQNIFGSPITSGGIAAILLTLLLPEPKDAKASESYSTHHKEA</sequence>
<feature type="transmembrane region" description="Helical" evidence="8">
    <location>
        <begin position="177"/>
        <end position="197"/>
    </location>
</feature>
<evidence type="ECO:0000256" key="8">
    <source>
        <dbReference type="SAM" id="Phobius"/>
    </source>
</evidence>
<feature type="transmembrane region" description="Helical" evidence="8">
    <location>
        <begin position="209"/>
        <end position="230"/>
    </location>
</feature>
<gene>
    <name evidence="9" type="ORF">ADIMK_3974</name>
</gene>
<keyword evidence="7 8" id="KW-0472">Membrane</keyword>
<feature type="transmembrane region" description="Helical" evidence="8">
    <location>
        <begin position="391"/>
        <end position="408"/>
    </location>
</feature>
<dbReference type="eggNOG" id="COG2233">
    <property type="taxonomic scope" value="Bacteria"/>
</dbReference>
<feature type="transmembrane region" description="Helical" evidence="8">
    <location>
        <begin position="24"/>
        <end position="49"/>
    </location>
</feature>
<feature type="transmembrane region" description="Helical" evidence="8">
    <location>
        <begin position="420"/>
        <end position="440"/>
    </location>
</feature>
<evidence type="ECO:0000256" key="4">
    <source>
        <dbReference type="ARBA" id="ARBA00022475"/>
    </source>
</evidence>
<evidence type="ECO:0000313" key="9">
    <source>
        <dbReference type="EMBL" id="KEA61827.1"/>
    </source>
</evidence>
<dbReference type="NCBIfam" id="TIGR03173">
    <property type="entry name" value="pbuX"/>
    <property type="match status" value="1"/>
</dbReference>
<dbReference type="PANTHER" id="PTHR42810">
    <property type="entry name" value="PURINE PERMEASE C1399.01C-RELATED"/>
    <property type="match status" value="1"/>
</dbReference>
<keyword evidence="5 8" id="KW-0812">Transmembrane</keyword>
<dbReference type="EMBL" id="JMQN01000059">
    <property type="protein sequence ID" value="KEA61827.1"/>
    <property type="molecule type" value="Genomic_DNA"/>
</dbReference>
<evidence type="ECO:0000256" key="2">
    <source>
        <dbReference type="ARBA" id="ARBA00008821"/>
    </source>
</evidence>
<feature type="transmembrane region" description="Helical" evidence="8">
    <location>
        <begin position="361"/>
        <end position="382"/>
    </location>
</feature>
<keyword evidence="6 8" id="KW-1133">Transmembrane helix</keyword>
<feature type="transmembrane region" description="Helical" evidence="8">
    <location>
        <begin position="145"/>
        <end position="165"/>
    </location>
</feature>
<evidence type="ECO:0000256" key="3">
    <source>
        <dbReference type="ARBA" id="ARBA00022448"/>
    </source>
</evidence>
<dbReference type="PATRIC" id="fig|1232683.4.peg.3910"/>
<keyword evidence="4" id="KW-1003">Cell membrane</keyword>
<feature type="transmembrane region" description="Helical" evidence="8">
    <location>
        <begin position="250"/>
        <end position="269"/>
    </location>
</feature>
<dbReference type="OrthoDB" id="9779092at2"/>
<evidence type="ECO:0000256" key="6">
    <source>
        <dbReference type="ARBA" id="ARBA00022989"/>
    </source>
</evidence>
<proteinExistence type="inferred from homology"/>
<name>A0A081FTH2_9GAMM</name>
<evidence type="ECO:0000256" key="1">
    <source>
        <dbReference type="ARBA" id="ARBA00004651"/>
    </source>
</evidence>
<dbReference type="InterPro" id="IPR006043">
    <property type="entry name" value="NCS2"/>
</dbReference>
<organism evidence="9 10">
    <name type="scientific">Marinobacterium lacunae</name>
    <dbReference type="NCBI Taxonomy" id="1232683"/>
    <lineage>
        <taxon>Bacteria</taxon>
        <taxon>Pseudomonadati</taxon>
        <taxon>Pseudomonadota</taxon>
        <taxon>Gammaproteobacteria</taxon>
        <taxon>Oceanospirillales</taxon>
        <taxon>Oceanospirillaceae</taxon>
        <taxon>Marinobacterium</taxon>
    </lineage>
</organism>
<feature type="transmembrane region" description="Helical" evidence="8">
    <location>
        <begin position="115"/>
        <end position="133"/>
    </location>
</feature>
<keyword evidence="10" id="KW-1185">Reference proteome</keyword>
<comment type="similarity">
    <text evidence="2">Belongs to the nucleobase:cation symporter-2 (NCS2) (TC 2.A.40) family.</text>
</comment>
<dbReference type="Proteomes" id="UP000028252">
    <property type="component" value="Unassembled WGS sequence"/>
</dbReference>
<dbReference type="GO" id="GO:0042907">
    <property type="term" value="F:xanthine transmembrane transporter activity"/>
    <property type="evidence" value="ECO:0007669"/>
    <property type="project" value="TreeGrafter"/>
</dbReference>
<evidence type="ECO:0000256" key="7">
    <source>
        <dbReference type="ARBA" id="ARBA00023136"/>
    </source>
</evidence>
<dbReference type="InterPro" id="IPR017588">
    <property type="entry name" value="UacT-like"/>
</dbReference>
<dbReference type="Pfam" id="PF00860">
    <property type="entry name" value="Xan_ur_permease"/>
    <property type="match status" value="1"/>
</dbReference>
<dbReference type="AlphaFoldDB" id="A0A081FTH2"/>
<evidence type="ECO:0000313" key="10">
    <source>
        <dbReference type="Proteomes" id="UP000028252"/>
    </source>
</evidence>
<dbReference type="InterPro" id="IPR006042">
    <property type="entry name" value="Xan_ur_permease"/>
</dbReference>
<dbReference type="PANTHER" id="PTHR42810:SF2">
    <property type="entry name" value="PURINE PERMEASE C1399.01C-RELATED"/>
    <property type="match status" value="1"/>
</dbReference>
<dbReference type="GO" id="GO:0005886">
    <property type="term" value="C:plasma membrane"/>
    <property type="evidence" value="ECO:0007669"/>
    <property type="project" value="UniProtKB-SubCell"/>
</dbReference>
<comment type="subcellular location">
    <subcellularLocation>
        <location evidence="1">Cell membrane</location>
        <topology evidence="1">Multi-pass membrane protein</topology>
    </subcellularLocation>
</comment>
<feature type="transmembrane region" description="Helical" evidence="8">
    <location>
        <begin position="333"/>
        <end position="355"/>
    </location>
</feature>
<accession>A0A081FTH2</accession>
<dbReference type="STRING" id="1232683.ADIMK_3974"/>
<evidence type="ECO:0000256" key="5">
    <source>
        <dbReference type="ARBA" id="ARBA00022692"/>
    </source>
</evidence>
<comment type="caution">
    <text evidence="9">The sequence shown here is derived from an EMBL/GenBank/DDBJ whole genome shotgun (WGS) entry which is preliminary data.</text>
</comment>
<reference evidence="9 10" key="1">
    <citation type="submission" date="2014-04" db="EMBL/GenBank/DDBJ databases">
        <title>Marinobacterium kochiensis sp. nov., isolated from sediment sample collected from Kochi backwaters in Kerala, India.</title>
        <authorList>
            <person name="Singh A."/>
            <person name="Pinnaka A.K."/>
        </authorList>
    </citation>
    <scope>NUCLEOTIDE SEQUENCE [LARGE SCALE GENOMIC DNA]</scope>
    <source>
        <strain evidence="9 10">AK27</strain>
    </source>
</reference>
<dbReference type="NCBIfam" id="TIGR00801">
    <property type="entry name" value="ncs2"/>
    <property type="match status" value="1"/>
</dbReference>
<dbReference type="PROSITE" id="PS01116">
    <property type="entry name" value="XANTH_URACIL_PERMASE"/>
    <property type="match status" value="1"/>
</dbReference>
<keyword evidence="3" id="KW-0813">Transport</keyword>
<dbReference type="RefSeq" id="WP_036191908.1">
    <property type="nucleotide sequence ID" value="NZ_JMQN01000059.1"/>
</dbReference>
<dbReference type="NCBIfam" id="NF037981">
    <property type="entry name" value="NCS2_1"/>
    <property type="match status" value="1"/>
</dbReference>
<protein>
    <submittedName>
        <fullName evidence="9">Xanthine permease</fullName>
    </submittedName>
</protein>